<feature type="transmembrane region" description="Helical" evidence="2">
    <location>
        <begin position="99"/>
        <end position="119"/>
    </location>
</feature>
<dbReference type="RefSeq" id="WP_246463694.1">
    <property type="nucleotide sequence ID" value="NZ_BAABKT010000039.1"/>
</dbReference>
<feature type="transmembrane region" description="Helical" evidence="2">
    <location>
        <begin position="302"/>
        <end position="318"/>
    </location>
</feature>
<feature type="transmembrane region" description="Helical" evidence="2">
    <location>
        <begin position="241"/>
        <end position="259"/>
    </location>
</feature>
<gene>
    <name evidence="3" type="ORF">HNR25_003288</name>
</gene>
<reference evidence="3 4" key="1">
    <citation type="submission" date="2020-08" db="EMBL/GenBank/DDBJ databases">
        <title>Sequencing the genomes of 1000 actinobacteria strains.</title>
        <authorList>
            <person name="Klenk H.-P."/>
        </authorList>
    </citation>
    <scope>NUCLEOTIDE SEQUENCE [LARGE SCALE GENOMIC DNA]</scope>
    <source>
        <strain evidence="3 4">DSM 44593</strain>
    </source>
</reference>
<keyword evidence="2" id="KW-0812">Transmembrane</keyword>
<dbReference type="Proteomes" id="UP000578077">
    <property type="component" value="Unassembled WGS sequence"/>
</dbReference>
<evidence type="ECO:0000256" key="1">
    <source>
        <dbReference type="SAM" id="MobiDB-lite"/>
    </source>
</evidence>
<keyword evidence="4" id="KW-1185">Reference proteome</keyword>
<feature type="compositionally biased region" description="Low complexity" evidence="1">
    <location>
        <begin position="21"/>
        <end position="35"/>
    </location>
</feature>
<evidence type="ECO:0008006" key="5">
    <source>
        <dbReference type="Google" id="ProtNLM"/>
    </source>
</evidence>
<proteinExistence type="predicted"/>
<feature type="transmembrane region" description="Helical" evidence="2">
    <location>
        <begin position="64"/>
        <end position="87"/>
    </location>
</feature>
<dbReference type="EMBL" id="JACHLY010000001">
    <property type="protein sequence ID" value="MBB5999537.1"/>
    <property type="molecule type" value="Genomic_DNA"/>
</dbReference>
<organism evidence="3 4">
    <name type="scientific">Streptomonospora salina</name>
    <dbReference type="NCBI Taxonomy" id="104205"/>
    <lineage>
        <taxon>Bacteria</taxon>
        <taxon>Bacillati</taxon>
        <taxon>Actinomycetota</taxon>
        <taxon>Actinomycetes</taxon>
        <taxon>Streptosporangiales</taxon>
        <taxon>Nocardiopsidaceae</taxon>
        <taxon>Streptomonospora</taxon>
    </lineage>
</organism>
<keyword evidence="2" id="KW-1133">Transmembrane helix</keyword>
<sequence length="502" mass="51783">MSDDLSPVRTGGRPPAGGGTAAAAGASPARPDPAGAAESAPARLLHRLLRPGWPVLWLLAGYPLWWALGLGRFAFVVFAVPMAVALVRRHRTVGLRLPPGFGLWALFLLWCAAGLTLVGATPAGTVPGSGGPAGALARLAGYLALTVLLLYVGNLGRRELSDTDVARALGWLCLATVAGGLLGLAAPRFEFTSPMELLLPAGLAAHPYVQDLIHPASSQVMEVLGYESARPKAPWEYTNTWGNMLSLLLVWLVAGWMGAREPAAGRAGAARRSRADRVRVCIAVAAIAAAAVPVVYSLNRAVWAGLALSSAFVLLQLLRRGNAAAVAATGAAAAAALLAVLLSPLTDVVHERLDSPHSDGGRAASSAAAVRAANASPVVGWGTTRDMAGSPQSIAIGPSPDCPDCGNHTIGNNGQFWLLLVANGWVGAALFLAFFAQALWRYRHATSVTGSAALLSILLLLWYMFFYVALAAPLAVTMIGVALLWRRSAGAGGASAVPGGAR</sequence>
<feature type="region of interest" description="Disordered" evidence="1">
    <location>
        <begin position="1"/>
        <end position="35"/>
    </location>
</feature>
<feature type="transmembrane region" description="Helical" evidence="2">
    <location>
        <begin position="168"/>
        <end position="189"/>
    </location>
</feature>
<feature type="transmembrane region" description="Helical" evidence="2">
    <location>
        <begin position="139"/>
        <end position="156"/>
    </location>
</feature>
<feature type="transmembrane region" description="Helical" evidence="2">
    <location>
        <begin position="325"/>
        <end position="345"/>
    </location>
</feature>
<evidence type="ECO:0000313" key="3">
    <source>
        <dbReference type="EMBL" id="MBB5999537.1"/>
    </source>
</evidence>
<evidence type="ECO:0000313" key="4">
    <source>
        <dbReference type="Proteomes" id="UP000578077"/>
    </source>
</evidence>
<keyword evidence="2" id="KW-0472">Membrane</keyword>
<dbReference type="AlphaFoldDB" id="A0A841E6H7"/>
<evidence type="ECO:0000256" key="2">
    <source>
        <dbReference type="SAM" id="Phobius"/>
    </source>
</evidence>
<feature type="transmembrane region" description="Helical" evidence="2">
    <location>
        <begin position="416"/>
        <end position="440"/>
    </location>
</feature>
<feature type="transmembrane region" description="Helical" evidence="2">
    <location>
        <begin position="280"/>
        <end position="296"/>
    </location>
</feature>
<protein>
    <recommendedName>
        <fullName evidence="5">Ligase</fullName>
    </recommendedName>
</protein>
<comment type="caution">
    <text evidence="3">The sequence shown here is derived from an EMBL/GenBank/DDBJ whole genome shotgun (WGS) entry which is preliminary data.</text>
</comment>
<feature type="transmembrane region" description="Helical" evidence="2">
    <location>
        <begin position="452"/>
        <end position="485"/>
    </location>
</feature>
<accession>A0A841E6H7</accession>
<name>A0A841E6H7_9ACTN</name>